<gene>
    <name evidence="5" type="ORF">GCM10011489_07210</name>
</gene>
<evidence type="ECO:0000259" key="3">
    <source>
        <dbReference type="Pfam" id="PF13556"/>
    </source>
</evidence>
<organism evidence="5 6">
    <name type="scientific">Gordonia jinhuaensis</name>
    <dbReference type="NCBI Taxonomy" id="1517702"/>
    <lineage>
        <taxon>Bacteria</taxon>
        <taxon>Bacillati</taxon>
        <taxon>Actinomycetota</taxon>
        <taxon>Actinomycetes</taxon>
        <taxon>Mycobacteriales</taxon>
        <taxon>Gordoniaceae</taxon>
        <taxon>Gordonia</taxon>
    </lineage>
</organism>
<dbReference type="InterPro" id="IPR012914">
    <property type="entry name" value="PucR_dom"/>
</dbReference>
<dbReference type="InterPro" id="IPR025736">
    <property type="entry name" value="PucR_C-HTH_dom"/>
</dbReference>
<sequence length="496" mass="52780">MRWLLDRPALDLTLVAGSGRLDGEIDCVITSELASPGQWLSGGEFMLTTGLRLPDGRAECRQYIRGLVESGVAGVGFGVGLSHPEIPEALVDAAEELSMPLVRVPLRVPFAAIARIVLDRIAEVRYEQFVRASRTQPSMTRAILSRGVEGVVAELAVAIGQTVILLDARRELVAARPGVPAPDLMSQVREFVDHERRSAGGVRISADRAFTMQRISVGKEVFGHLVVTGAEPLSDLARVLVGHAASLLTLEHAKPTQVVFDQRALLGEVLAGVLDGLAATGHVASMLARACGRSQTVRVAVFAFTDERVARNSVAELGSACTDLWRPAFVTQRGSQVAVLLRGDDGPALAGSLSQRLSRTAGVGVGLAVPIAETAASYADAALVARTAAPGEVLDVSTSRSLLANEQIRAGLSAAYPSMLGALLDDPNATELVETLRDYLEAGGQWDRAASAAGVHRHTLRRRVDRIERLLSVDLRDARTRAELLLVLLGHDAQAR</sequence>
<feature type="domain" description="PucR C-terminal helix-turn-helix" evidence="3">
    <location>
        <begin position="432"/>
        <end position="488"/>
    </location>
</feature>
<feature type="domain" description="CdaR GGDEF-like" evidence="4">
    <location>
        <begin position="294"/>
        <end position="386"/>
    </location>
</feature>
<name>A0A916SZK5_9ACTN</name>
<dbReference type="Proteomes" id="UP000621454">
    <property type="component" value="Unassembled WGS sequence"/>
</dbReference>
<evidence type="ECO:0000256" key="1">
    <source>
        <dbReference type="ARBA" id="ARBA00006754"/>
    </source>
</evidence>
<evidence type="ECO:0000259" key="2">
    <source>
        <dbReference type="Pfam" id="PF07905"/>
    </source>
</evidence>
<dbReference type="EMBL" id="BMGC01000003">
    <property type="protein sequence ID" value="GGB21597.1"/>
    <property type="molecule type" value="Genomic_DNA"/>
</dbReference>
<reference evidence="5" key="1">
    <citation type="journal article" date="2014" name="Int. J. Syst. Evol. Microbiol.">
        <title>Complete genome sequence of Corynebacterium casei LMG S-19264T (=DSM 44701T), isolated from a smear-ripened cheese.</title>
        <authorList>
            <consortium name="US DOE Joint Genome Institute (JGI-PGF)"/>
            <person name="Walter F."/>
            <person name="Albersmeier A."/>
            <person name="Kalinowski J."/>
            <person name="Ruckert C."/>
        </authorList>
    </citation>
    <scope>NUCLEOTIDE SEQUENCE</scope>
    <source>
        <strain evidence="5">CGMCC 1.12827</strain>
    </source>
</reference>
<evidence type="ECO:0000313" key="5">
    <source>
        <dbReference type="EMBL" id="GGB21597.1"/>
    </source>
</evidence>
<proteinExistence type="inferred from homology"/>
<dbReference type="Pfam" id="PF07905">
    <property type="entry name" value="PucR"/>
    <property type="match status" value="1"/>
</dbReference>
<evidence type="ECO:0000259" key="4">
    <source>
        <dbReference type="Pfam" id="PF17853"/>
    </source>
</evidence>
<dbReference type="Pfam" id="PF13556">
    <property type="entry name" value="HTH_30"/>
    <property type="match status" value="1"/>
</dbReference>
<accession>A0A916SZK5</accession>
<evidence type="ECO:0000313" key="6">
    <source>
        <dbReference type="Proteomes" id="UP000621454"/>
    </source>
</evidence>
<dbReference type="AlphaFoldDB" id="A0A916SZK5"/>
<keyword evidence="6" id="KW-1185">Reference proteome</keyword>
<comment type="similarity">
    <text evidence="1">Belongs to the CdaR family.</text>
</comment>
<dbReference type="InterPro" id="IPR042070">
    <property type="entry name" value="PucR_C-HTH_sf"/>
</dbReference>
<dbReference type="PANTHER" id="PTHR33744">
    <property type="entry name" value="CARBOHYDRATE DIACID REGULATOR"/>
    <property type="match status" value="1"/>
</dbReference>
<protein>
    <submittedName>
        <fullName evidence="5">Regulatory protein</fullName>
    </submittedName>
</protein>
<dbReference type="InterPro" id="IPR041522">
    <property type="entry name" value="CdaR_GGDEF"/>
</dbReference>
<dbReference type="Gene3D" id="1.10.10.2840">
    <property type="entry name" value="PucR C-terminal helix-turn-helix domain"/>
    <property type="match status" value="1"/>
</dbReference>
<reference evidence="5" key="2">
    <citation type="submission" date="2020-09" db="EMBL/GenBank/DDBJ databases">
        <authorList>
            <person name="Sun Q."/>
            <person name="Zhou Y."/>
        </authorList>
    </citation>
    <scope>NUCLEOTIDE SEQUENCE</scope>
    <source>
        <strain evidence="5">CGMCC 1.12827</strain>
    </source>
</reference>
<comment type="caution">
    <text evidence="5">The sequence shown here is derived from an EMBL/GenBank/DDBJ whole genome shotgun (WGS) entry which is preliminary data.</text>
</comment>
<dbReference type="InterPro" id="IPR051448">
    <property type="entry name" value="CdaR-like_regulators"/>
</dbReference>
<dbReference type="PANTHER" id="PTHR33744:SF1">
    <property type="entry name" value="DNA-BINDING TRANSCRIPTIONAL ACTIVATOR ADER"/>
    <property type="match status" value="1"/>
</dbReference>
<feature type="domain" description="Purine catabolism PurC-like" evidence="2">
    <location>
        <begin position="4"/>
        <end position="121"/>
    </location>
</feature>
<dbReference type="Pfam" id="PF17853">
    <property type="entry name" value="GGDEF_2"/>
    <property type="match status" value="1"/>
</dbReference>